<name>A0AAV1V6W9_9STRA</name>
<accession>A0AAV1V6W9</accession>
<comment type="caution">
    <text evidence="3">The sequence shown here is derived from an EMBL/GenBank/DDBJ whole genome shotgun (WGS) entry which is preliminary data.</text>
</comment>
<evidence type="ECO:0000256" key="1">
    <source>
        <dbReference type="SAM" id="MobiDB-lite"/>
    </source>
</evidence>
<proteinExistence type="predicted"/>
<dbReference type="AlphaFoldDB" id="A0AAV1V6W9"/>
<evidence type="ECO:0000313" key="3">
    <source>
        <dbReference type="EMBL" id="CAK7941417.1"/>
    </source>
</evidence>
<feature type="region of interest" description="Disordered" evidence="1">
    <location>
        <begin position="1"/>
        <end position="63"/>
    </location>
</feature>
<evidence type="ECO:0000313" key="4">
    <source>
        <dbReference type="Proteomes" id="UP001162060"/>
    </source>
</evidence>
<sequence length="221" mass="24887">MSEIFGPSDSSDKSLSHASPFNDRTRGGGGNAPMHHHERSESRDRAATGISAPADFTQESRDRTVLRHAPQLESPWMPSSKALDRVAGMTNKRDRIRLFDCIRICPPDSSSETVRAEEEFFTDVFFKHRWYNGNRGRDGKSLVQGWNAFIHNIECAVSPGSVNLMQLASCLRSVTRSPYDTSCADCQERQLPRLSWSGPRPGCLDNSNRFHREAYLPNVPY</sequence>
<reference evidence="3" key="1">
    <citation type="submission" date="2024-01" db="EMBL/GenBank/DDBJ databases">
        <authorList>
            <person name="Webb A."/>
        </authorList>
    </citation>
    <scope>NUCLEOTIDE SEQUENCE</scope>
    <source>
        <strain evidence="3">Pm1</strain>
    </source>
</reference>
<gene>
    <name evidence="3" type="ORF">PM001_LOCUS26567</name>
    <name evidence="2" type="ORF">PM001_LOCUS383</name>
</gene>
<organism evidence="3 4">
    <name type="scientific">Peronospora matthiolae</name>
    <dbReference type="NCBI Taxonomy" id="2874970"/>
    <lineage>
        <taxon>Eukaryota</taxon>
        <taxon>Sar</taxon>
        <taxon>Stramenopiles</taxon>
        <taxon>Oomycota</taxon>
        <taxon>Peronosporomycetes</taxon>
        <taxon>Peronosporales</taxon>
        <taxon>Peronosporaceae</taxon>
        <taxon>Peronospora</taxon>
    </lineage>
</organism>
<evidence type="ECO:0000313" key="2">
    <source>
        <dbReference type="EMBL" id="CAK7892344.1"/>
    </source>
</evidence>
<dbReference type="Proteomes" id="UP001162060">
    <property type="component" value="Unassembled WGS sequence"/>
</dbReference>
<protein>
    <submittedName>
        <fullName evidence="3">Uncharacterized protein</fullName>
    </submittedName>
</protein>
<dbReference type="EMBL" id="CAKLBY020000264">
    <property type="protein sequence ID" value="CAK7941417.1"/>
    <property type="molecule type" value="Genomic_DNA"/>
</dbReference>
<dbReference type="EMBL" id="CAKLBY020000003">
    <property type="protein sequence ID" value="CAK7892344.1"/>
    <property type="molecule type" value="Genomic_DNA"/>
</dbReference>